<dbReference type="STRING" id="58919.A0A316ZDC7"/>
<reference evidence="3 4" key="1">
    <citation type="journal article" date="2018" name="Mol. Biol. Evol.">
        <title>Broad Genomic Sampling Reveals a Smut Pathogenic Ancestry of the Fungal Clade Ustilaginomycotina.</title>
        <authorList>
            <person name="Kijpornyongpan T."/>
            <person name="Mondo S.J."/>
            <person name="Barry K."/>
            <person name="Sandor L."/>
            <person name="Lee J."/>
            <person name="Lipzen A."/>
            <person name="Pangilinan J."/>
            <person name="LaButti K."/>
            <person name="Hainaut M."/>
            <person name="Henrissat B."/>
            <person name="Grigoriev I.V."/>
            <person name="Spatafora J.W."/>
            <person name="Aime M.C."/>
        </authorList>
    </citation>
    <scope>NUCLEOTIDE SEQUENCE [LARGE SCALE GENOMIC DNA]</scope>
    <source>
        <strain evidence="3 4">MCA 4186</strain>
    </source>
</reference>
<keyword evidence="4" id="KW-1185">Reference proteome</keyword>
<protein>
    <recommendedName>
        <fullName evidence="2">RNase III domain-containing protein</fullName>
    </recommendedName>
</protein>
<accession>A0A316ZDC7</accession>
<gene>
    <name evidence="3" type="ORF">FA09DRAFT_360055</name>
</gene>
<sequence>MLRSSAPRLFARAAAASGSASASAPCASTVAGPSRAASASSSGARSASRSSQRVAFSPSVARASPTAAAAAVDARAFATHSAVPSSGAGAAGAGYHAAIRRLGKPAAVETRSLNPLPTAAALQQWAASTPLPALPDDVLSQAVTHDSYDLGLTNATGGHNRRLQFLGRRALFLYYALLSPSSGPSDVQAALHTSHLGETAGRALALHEAMRWTPARDGDEKTSGLWTIRGSVVEALVGAVYHQHGALAARAFCHAHVFPHLKLKEAVSTKVQELGDEARAQLAALSRSAAAASPRAAAAAQAQAQAASAPPPPPVVESPAAAKMHGELP</sequence>
<dbReference type="GO" id="GO:0006396">
    <property type="term" value="P:RNA processing"/>
    <property type="evidence" value="ECO:0007669"/>
    <property type="project" value="InterPro"/>
</dbReference>
<dbReference type="GeneID" id="37272733"/>
<evidence type="ECO:0000259" key="2">
    <source>
        <dbReference type="SMART" id="SM00535"/>
    </source>
</evidence>
<dbReference type="Proteomes" id="UP000245946">
    <property type="component" value="Unassembled WGS sequence"/>
</dbReference>
<dbReference type="PANTHER" id="PTHR28160:SF1">
    <property type="entry name" value="LARGE RIBOSOMAL SUBUNIT PROTEIN ML57"/>
    <property type="match status" value="1"/>
</dbReference>
<feature type="region of interest" description="Disordered" evidence="1">
    <location>
        <begin position="294"/>
        <end position="329"/>
    </location>
</feature>
<dbReference type="OrthoDB" id="2281895at2759"/>
<dbReference type="InterPro" id="IPR000999">
    <property type="entry name" value="RNase_III_dom"/>
</dbReference>
<dbReference type="AlphaFoldDB" id="A0A316ZDC7"/>
<name>A0A316ZDC7_9BASI</name>
<dbReference type="CDD" id="cd00593">
    <property type="entry name" value="RIBOc"/>
    <property type="match status" value="1"/>
</dbReference>
<dbReference type="SMART" id="SM00535">
    <property type="entry name" value="RIBOc"/>
    <property type="match status" value="1"/>
</dbReference>
<dbReference type="GO" id="GO:0004525">
    <property type="term" value="F:ribonuclease III activity"/>
    <property type="evidence" value="ECO:0007669"/>
    <property type="project" value="InterPro"/>
</dbReference>
<dbReference type="PANTHER" id="PTHR28160">
    <property type="entry name" value="54S RIBOSOMAL PROTEIN L15, MITOCHONDRIAL"/>
    <property type="match status" value="1"/>
</dbReference>
<dbReference type="InterPro" id="IPR040030">
    <property type="entry name" value="Ribosomal_mL57"/>
</dbReference>
<proteinExistence type="predicted"/>
<dbReference type="Pfam" id="PF14622">
    <property type="entry name" value="Ribonucleas_3_3"/>
    <property type="match status" value="1"/>
</dbReference>
<evidence type="ECO:0000313" key="3">
    <source>
        <dbReference type="EMBL" id="PWN98912.1"/>
    </source>
</evidence>
<evidence type="ECO:0000313" key="4">
    <source>
        <dbReference type="Proteomes" id="UP000245946"/>
    </source>
</evidence>
<dbReference type="GO" id="GO:0005762">
    <property type="term" value="C:mitochondrial large ribosomal subunit"/>
    <property type="evidence" value="ECO:0007669"/>
    <property type="project" value="InterPro"/>
</dbReference>
<dbReference type="RefSeq" id="XP_025599191.1">
    <property type="nucleotide sequence ID" value="XM_025745189.1"/>
</dbReference>
<dbReference type="GO" id="GO:0032543">
    <property type="term" value="P:mitochondrial translation"/>
    <property type="evidence" value="ECO:0007669"/>
    <property type="project" value="InterPro"/>
</dbReference>
<feature type="compositionally biased region" description="Low complexity" evidence="1">
    <location>
        <begin position="294"/>
        <end position="308"/>
    </location>
</feature>
<organism evidence="3 4">
    <name type="scientific">Tilletiopsis washingtonensis</name>
    <dbReference type="NCBI Taxonomy" id="58919"/>
    <lineage>
        <taxon>Eukaryota</taxon>
        <taxon>Fungi</taxon>
        <taxon>Dikarya</taxon>
        <taxon>Basidiomycota</taxon>
        <taxon>Ustilaginomycotina</taxon>
        <taxon>Exobasidiomycetes</taxon>
        <taxon>Entylomatales</taxon>
        <taxon>Entylomatales incertae sedis</taxon>
        <taxon>Tilletiopsis</taxon>
    </lineage>
</organism>
<dbReference type="SUPFAM" id="SSF69065">
    <property type="entry name" value="RNase III domain-like"/>
    <property type="match status" value="1"/>
</dbReference>
<dbReference type="InterPro" id="IPR036389">
    <property type="entry name" value="RNase_III_sf"/>
</dbReference>
<evidence type="ECO:0000256" key="1">
    <source>
        <dbReference type="SAM" id="MobiDB-lite"/>
    </source>
</evidence>
<dbReference type="EMBL" id="KZ819290">
    <property type="protein sequence ID" value="PWN98912.1"/>
    <property type="molecule type" value="Genomic_DNA"/>
</dbReference>
<feature type="region of interest" description="Disordered" evidence="1">
    <location>
        <begin position="15"/>
        <end position="59"/>
    </location>
</feature>
<dbReference type="GO" id="GO:0003735">
    <property type="term" value="F:structural constituent of ribosome"/>
    <property type="evidence" value="ECO:0007669"/>
    <property type="project" value="InterPro"/>
</dbReference>
<dbReference type="Gene3D" id="1.10.1520.10">
    <property type="entry name" value="Ribonuclease III domain"/>
    <property type="match status" value="1"/>
</dbReference>
<feature type="domain" description="RNase III" evidence="2">
    <location>
        <begin position="137"/>
        <end position="266"/>
    </location>
</feature>